<dbReference type="Proteomes" id="UP001442841">
    <property type="component" value="Chromosome"/>
</dbReference>
<accession>A0ABZ3FKD3</accession>
<evidence type="ECO:0000313" key="2">
    <source>
        <dbReference type="EMBL" id="XAN06494.1"/>
    </source>
</evidence>
<keyword evidence="1" id="KW-1133">Transmembrane helix</keyword>
<feature type="transmembrane region" description="Helical" evidence="1">
    <location>
        <begin position="148"/>
        <end position="165"/>
    </location>
</feature>
<name>A0ABZ3FKD3_9ACTN</name>
<feature type="transmembrane region" description="Helical" evidence="1">
    <location>
        <begin position="322"/>
        <end position="340"/>
    </location>
</feature>
<evidence type="ECO:0000256" key="1">
    <source>
        <dbReference type="SAM" id="Phobius"/>
    </source>
</evidence>
<feature type="transmembrane region" description="Helical" evidence="1">
    <location>
        <begin position="346"/>
        <end position="366"/>
    </location>
</feature>
<feature type="transmembrane region" description="Helical" evidence="1">
    <location>
        <begin position="387"/>
        <end position="407"/>
    </location>
</feature>
<proteinExistence type="predicted"/>
<feature type="transmembrane region" description="Helical" evidence="1">
    <location>
        <begin position="177"/>
        <end position="195"/>
    </location>
</feature>
<feature type="transmembrane region" description="Helical" evidence="1">
    <location>
        <begin position="201"/>
        <end position="219"/>
    </location>
</feature>
<feature type="transmembrane region" description="Helical" evidence="1">
    <location>
        <begin position="226"/>
        <end position="252"/>
    </location>
</feature>
<feature type="transmembrane region" description="Helical" evidence="1">
    <location>
        <begin position="7"/>
        <end position="29"/>
    </location>
</feature>
<sequence length="446" mass="48534">MGRLNRLQWLALVAGLGATIAYVLMLSWAMRTLSYASWGSMIVLPVLALLNFGLIWLASRIEKDRTVTGLLVLGFVLKSVGVLARYLMVFFLYNGGDAIRYNNFGAEHWALWRAGSITWEETVGGEGTQALELITAGLYTVIGPSPLAAFYVFGSFAFWGVYLIFRAFRIAVPDGHFRWYAALLFLLPSLLFWPSSIGKESWLLLFVGVFAYGVAHYFARRITGLAFAALGVLGVVLIRPHIAVLLVAAVGVAQLLRPTDRSPAAFLGKVVGAAVMGAGLIYMVGSAANFFGIQDVTADAVVEQVEWAGGQTQQGGSAFTPVPLTSPLGIPSAIITVLFRPFPWEAGAPLVAVQSIEGVALLLLLIRAWPRVRQLPKFLRSNPYVTFATAYVAGYILAFSGFGNFGILARQRVLMVPFFLILLALPVIVDKRKRAQAARQKELSRA</sequence>
<dbReference type="RefSeq" id="WP_425307923.1">
    <property type="nucleotide sequence ID" value="NZ_CP154795.1"/>
</dbReference>
<keyword evidence="1" id="KW-0472">Membrane</keyword>
<protein>
    <recommendedName>
        <fullName evidence="4">Glycosyltransferase RgtA/B/C/D-like domain-containing protein</fullName>
    </recommendedName>
</protein>
<feature type="transmembrane region" description="Helical" evidence="1">
    <location>
        <begin position="35"/>
        <end position="58"/>
    </location>
</feature>
<reference evidence="2 3" key="1">
    <citation type="submission" date="2024-04" db="EMBL/GenBank/DDBJ databases">
        <title>Isolation of an actinomycete strain from pig manure.</title>
        <authorList>
            <person name="Gong T."/>
            <person name="Yu Z."/>
            <person name="An M."/>
            <person name="Wei C."/>
            <person name="Yang W."/>
            <person name="Liu L."/>
        </authorList>
    </citation>
    <scope>NUCLEOTIDE SEQUENCE [LARGE SCALE GENOMIC DNA]</scope>
    <source>
        <strain evidence="2 3">ZF39</strain>
    </source>
</reference>
<feature type="transmembrane region" description="Helical" evidence="1">
    <location>
        <begin position="264"/>
        <end position="284"/>
    </location>
</feature>
<keyword evidence="1" id="KW-0812">Transmembrane</keyword>
<feature type="transmembrane region" description="Helical" evidence="1">
    <location>
        <begin position="70"/>
        <end position="93"/>
    </location>
</feature>
<organism evidence="2 3">
    <name type="scientific">Ammonicoccus fulvus</name>
    <dbReference type="NCBI Taxonomy" id="3138240"/>
    <lineage>
        <taxon>Bacteria</taxon>
        <taxon>Bacillati</taxon>
        <taxon>Actinomycetota</taxon>
        <taxon>Actinomycetes</taxon>
        <taxon>Propionibacteriales</taxon>
        <taxon>Propionibacteriaceae</taxon>
        <taxon>Ammonicoccus</taxon>
    </lineage>
</organism>
<keyword evidence="3" id="KW-1185">Reference proteome</keyword>
<dbReference type="EMBL" id="CP154795">
    <property type="protein sequence ID" value="XAN06494.1"/>
    <property type="molecule type" value="Genomic_DNA"/>
</dbReference>
<gene>
    <name evidence="2" type="ORF">AADG42_03940</name>
</gene>
<evidence type="ECO:0000313" key="3">
    <source>
        <dbReference type="Proteomes" id="UP001442841"/>
    </source>
</evidence>
<feature type="transmembrane region" description="Helical" evidence="1">
    <location>
        <begin position="413"/>
        <end position="429"/>
    </location>
</feature>
<evidence type="ECO:0008006" key="4">
    <source>
        <dbReference type="Google" id="ProtNLM"/>
    </source>
</evidence>